<reference evidence="1 2" key="1">
    <citation type="submission" date="2018-06" db="EMBL/GenBank/DDBJ databases">
        <title>Genomic Encyclopedia of Type Strains, Phase IV (KMG-IV): sequencing the most valuable type-strain genomes for metagenomic binning, comparative biology and taxonomic classification.</title>
        <authorList>
            <person name="Goeker M."/>
        </authorList>
    </citation>
    <scope>NUCLEOTIDE SEQUENCE [LARGE SCALE GENOMIC DNA]</scope>
    <source>
        <strain evidence="1 2">DSM 44599</strain>
    </source>
</reference>
<gene>
    <name evidence="1" type="ORF">DFR74_114211</name>
</gene>
<dbReference type="RefSeq" id="WP_113975325.1">
    <property type="nucleotide sequence ID" value="NZ_QNRE01000014.1"/>
</dbReference>
<evidence type="ECO:0000313" key="1">
    <source>
        <dbReference type="EMBL" id="RBO85668.1"/>
    </source>
</evidence>
<protein>
    <submittedName>
        <fullName evidence="1">Uncharacterized protein</fullName>
    </submittedName>
</protein>
<dbReference type="EMBL" id="QNRE01000014">
    <property type="protein sequence ID" value="RBO85668.1"/>
    <property type="molecule type" value="Genomic_DNA"/>
</dbReference>
<proteinExistence type="predicted"/>
<dbReference type="AlphaFoldDB" id="A0A366D8Q5"/>
<dbReference type="STRING" id="1210090.GCA_001613185_03919"/>
<comment type="caution">
    <text evidence="1">The sequence shown here is derived from an EMBL/GenBank/DDBJ whole genome shotgun (WGS) entry which is preliminary data.</text>
</comment>
<keyword evidence="2" id="KW-1185">Reference proteome</keyword>
<evidence type="ECO:0000313" key="2">
    <source>
        <dbReference type="Proteomes" id="UP000252586"/>
    </source>
</evidence>
<sequence length="86" mass="10229">MQARLRVSLSRCHALPFPASVDPPPELIQRRIRRRPGRFFEFLDFPREIRNHPDVLWRDSGRRLIESLDGFRLELPQLGKSFAMIF</sequence>
<accession>A0A366D8Q5</accession>
<organism evidence="1 2">
    <name type="scientific">Nocardia puris</name>
    <dbReference type="NCBI Taxonomy" id="208602"/>
    <lineage>
        <taxon>Bacteria</taxon>
        <taxon>Bacillati</taxon>
        <taxon>Actinomycetota</taxon>
        <taxon>Actinomycetes</taxon>
        <taxon>Mycobacteriales</taxon>
        <taxon>Nocardiaceae</taxon>
        <taxon>Nocardia</taxon>
    </lineage>
</organism>
<name>A0A366D8Q5_9NOCA</name>
<dbReference type="Proteomes" id="UP000252586">
    <property type="component" value="Unassembled WGS sequence"/>
</dbReference>